<dbReference type="Gene3D" id="1.20.120.330">
    <property type="entry name" value="Nucleotidyltransferases domain 2"/>
    <property type="match status" value="1"/>
</dbReference>
<comment type="caution">
    <text evidence="2">The sequence shown here is derived from an EMBL/GenBank/DDBJ whole genome shotgun (WGS) entry which is preliminary data.</text>
</comment>
<dbReference type="Proteomes" id="UP001476798">
    <property type="component" value="Unassembled WGS sequence"/>
</dbReference>
<sequence>MCDSLQDVQKTLAKNEIHDSSVAEMQILNPPDPGTDIPDEWHDSLDMCFLNNFEEGEYVGYSINNTYIYAVIVEELPGHSGRCSRKYKIDIGEDEPVEVSHLDMHQFKRGKTVKPQGMTYTSSMELVVKDVSPSSQPSPSSLPTSLDEAKREIDKCLAEIWTLPEEERKKAIKRLYLRWHPDKNLDCQFLATEAVKYLQNRIDELSKGKGITVGPSYPNRTSNYRNFYPQWDQEAQRHRSGRERFHRFRGSHSYNFWTHNTNIPRPNRNEAKRWYKQARCDLDAAHNDTSGGSTEWCLFKVHQAVEKALIAAEYKRN</sequence>
<feature type="domain" description="HEPN" evidence="1">
    <location>
        <begin position="271"/>
        <end position="311"/>
    </location>
</feature>
<keyword evidence="3" id="KW-1185">Reference proteome</keyword>
<evidence type="ECO:0000313" key="2">
    <source>
        <dbReference type="EMBL" id="MEQ2170333.1"/>
    </source>
</evidence>
<dbReference type="SUPFAM" id="SSF46565">
    <property type="entry name" value="Chaperone J-domain"/>
    <property type="match status" value="1"/>
</dbReference>
<evidence type="ECO:0000259" key="1">
    <source>
        <dbReference type="Pfam" id="PF05168"/>
    </source>
</evidence>
<dbReference type="SUPFAM" id="SSF81593">
    <property type="entry name" value="Nucleotidyltransferase substrate binding subunit/domain"/>
    <property type="match status" value="1"/>
</dbReference>
<dbReference type="InterPro" id="IPR036869">
    <property type="entry name" value="J_dom_sf"/>
</dbReference>
<dbReference type="PANTHER" id="PTHR46919:SF2">
    <property type="entry name" value="SACSIN"/>
    <property type="match status" value="1"/>
</dbReference>
<name>A0ABV0NG28_9TELE</name>
<dbReference type="EMBL" id="JAHRIO010038789">
    <property type="protein sequence ID" value="MEQ2170333.1"/>
    <property type="molecule type" value="Genomic_DNA"/>
</dbReference>
<evidence type="ECO:0000313" key="3">
    <source>
        <dbReference type="Proteomes" id="UP001476798"/>
    </source>
</evidence>
<dbReference type="PANTHER" id="PTHR46919">
    <property type="entry name" value="ZINC FINGER, C3HC4 TYPE (RING FINGER) FAMILY PROTEIN"/>
    <property type="match status" value="1"/>
</dbReference>
<gene>
    <name evidence="2" type="ORF">GOODEAATRI_034422</name>
</gene>
<organism evidence="2 3">
    <name type="scientific">Goodea atripinnis</name>
    <dbReference type="NCBI Taxonomy" id="208336"/>
    <lineage>
        <taxon>Eukaryota</taxon>
        <taxon>Metazoa</taxon>
        <taxon>Chordata</taxon>
        <taxon>Craniata</taxon>
        <taxon>Vertebrata</taxon>
        <taxon>Euteleostomi</taxon>
        <taxon>Actinopterygii</taxon>
        <taxon>Neopterygii</taxon>
        <taxon>Teleostei</taxon>
        <taxon>Neoteleostei</taxon>
        <taxon>Acanthomorphata</taxon>
        <taxon>Ovalentaria</taxon>
        <taxon>Atherinomorphae</taxon>
        <taxon>Cyprinodontiformes</taxon>
        <taxon>Goodeidae</taxon>
        <taxon>Goodea</taxon>
    </lineage>
</organism>
<accession>A0ABV0NG28</accession>
<reference evidence="2 3" key="1">
    <citation type="submission" date="2021-06" db="EMBL/GenBank/DDBJ databases">
        <authorList>
            <person name="Palmer J.M."/>
        </authorList>
    </citation>
    <scope>NUCLEOTIDE SEQUENCE [LARGE SCALE GENOMIC DNA]</scope>
    <source>
        <strain evidence="2 3">GA_2019</strain>
        <tissue evidence="2">Muscle</tissue>
    </source>
</reference>
<feature type="non-terminal residue" evidence="2">
    <location>
        <position position="317"/>
    </location>
</feature>
<dbReference type="Gene3D" id="1.10.287.110">
    <property type="entry name" value="DnaJ domain"/>
    <property type="match status" value="1"/>
</dbReference>
<dbReference type="InterPro" id="IPR007842">
    <property type="entry name" value="HEPN_dom"/>
</dbReference>
<proteinExistence type="predicted"/>
<protein>
    <recommendedName>
        <fullName evidence="1">HEPN domain-containing protein</fullName>
    </recommendedName>
</protein>
<dbReference type="Pfam" id="PF05168">
    <property type="entry name" value="HEPN"/>
    <property type="match status" value="1"/>
</dbReference>